<name>A0ABV6Z6F9_UNCC1</name>
<organism evidence="1 2">
    <name type="scientific">candidate division CSSED10-310 bacterium</name>
    <dbReference type="NCBI Taxonomy" id="2855610"/>
    <lineage>
        <taxon>Bacteria</taxon>
        <taxon>Bacteria division CSSED10-310</taxon>
    </lineage>
</organism>
<dbReference type="Pfam" id="PF05960">
    <property type="entry name" value="DUF885"/>
    <property type="match status" value="1"/>
</dbReference>
<protein>
    <submittedName>
        <fullName evidence="1">DUF885 family protein</fullName>
    </submittedName>
</protein>
<reference evidence="1 2" key="1">
    <citation type="submission" date="2024-09" db="EMBL/GenBank/DDBJ databases">
        <title>Laminarin stimulates single cell rates of sulfate reduction while oxygen inhibits transcriptomic activity in coastal marine sediment.</title>
        <authorList>
            <person name="Lindsay M."/>
            <person name="Orcutt B."/>
            <person name="Emerson D."/>
            <person name="Stepanauskas R."/>
            <person name="D'Angelo T."/>
        </authorList>
    </citation>
    <scope>NUCLEOTIDE SEQUENCE [LARGE SCALE GENOMIC DNA]</scope>
    <source>
        <strain evidence="1">SAG AM-311-K15</strain>
    </source>
</reference>
<accession>A0ABV6Z6F9</accession>
<dbReference type="Proteomes" id="UP001594351">
    <property type="component" value="Unassembled WGS sequence"/>
</dbReference>
<evidence type="ECO:0000313" key="1">
    <source>
        <dbReference type="EMBL" id="MFC1854035.1"/>
    </source>
</evidence>
<dbReference type="EMBL" id="JBHPBY010000688">
    <property type="protein sequence ID" value="MFC1854035.1"/>
    <property type="molecule type" value="Genomic_DNA"/>
</dbReference>
<sequence>MQHFSFTLIFCVFIVSSGEADVNQTLKPSIQINRIFEDFFRDMIELNPELAAQLGISEKMGAPVVSDSLTDVSEEAISQEYDLLRKYELKLSSFNLDQLPFKDRLNAEVLKSYLSYVLQGEKYRSHAYLINFMTGIHNSLTTLMTSYHALENITDARNYVHRLRGYPTKFNQALKSLKLRQKKRIVSPKVIIFRTREAMSEFISSKPRKNILYLTFQHQLEKMNTGDKKLKQALLNEVEQAISESVYPAYQSYISYLEEVMQIAPEAVGVWNLPNGENYYRYCLSYHTNSISSPTEIHLLGLAEVKRIQALLGKLYQKLKIDPRADFMTMNRSYWKLLSLKNPERFYYSPTAQGKRRALRDYRLIIKRSEKKLSQLFSLKPDARVTVQRTPDYLENTIGTFYSPAPLDGSRQGIFYTNLNRLPFKPDMQTLTFHEAIPGHHFQYAIQNDSALVCMFRHLFFFTAYVEGWALYAERLAYEQGWLDDIHSQIGYVRSELFRAVRLVVDTGIHHQRWSRKQAFNYMLANLGWASYQEIDRYCVWPGQACAYKMGELKILELRALSQMELGEKFDLKEFHKALLEYGSVPLDILEQVVRHYLKNTASVENIASHVD</sequence>
<proteinExistence type="predicted"/>
<evidence type="ECO:0000313" key="2">
    <source>
        <dbReference type="Proteomes" id="UP001594351"/>
    </source>
</evidence>
<dbReference type="PANTHER" id="PTHR33361:SF2">
    <property type="entry name" value="DUF885 DOMAIN-CONTAINING PROTEIN"/>
    <property type="match status" value="1"/>
</dbReference>
<comment type="caution">
    <text evidence="1">The sequence shown here is derived from an EMBL/GenBank/DDBJ whole genome shotgun (WGS) entry which is preliminary data.</text>
</comment>
<dbReference type="InterPro" id="IPR010281">
    <property type="entry name" value="DUF885"/>
</dbReference>
<dbReference type="PANTHER" id="PTHR33361">
    <property type="entry name" value="GLR0591 PROTEIN"/>
    <property type="match status" value="1"/>
</dbReference>
<gene>
    <name evidence="1" type="ORF">ACFL27_27940</name>
</gene>
<keyword evidence="2" id="KW-1185">Reference proteome</keyword>